<reference evidence="2" key="1">
    <citation type="submission" date="2023-03" db="EMBL/GenBank/DDBJ databases">
        <title>Chitinimonas shenzhenensis gen. nov., sp. nov., a novel member of family Burkholderiaceae isolated from activated sludge collected in Shen Zhen, China.</title>
        <authorList>
            <person name="Wang X."/>
        </authorList>
    </citation>
    <scope>NUCLEOTIDE SEQUENCE</scope>
    <source>
        <strain evidence="2">DQS-5</strain>
    </source>
</reference>
<dbReference type="InterPro" id="IPR013557">
    <property type="entry name" value="AntA/B_antirep"/>
</dbReference>
<sequence>MNALIPVREHLIGAHPVPSVEARELHGFLEVGKDFSNWIKDRIEQYGFAEDLDYALTVAKTGVRQNVIQKDYFLTLDMAKELAMVERNERGRQARRYFIECERRLWAGESAPVSGPVSLSGLELAHQRLRELAAEPDPAIRHQLWHYLHALHTSLGLPPPVTALRDTPPPPSPLPALPNPPHPWQWLLKTLLREVNGGRYAGPYAYEQIDGRRVLLFRPGDLLAHLQRIPALDLAWREHGGLTARLFKQALIRQGLLGEAHFERNLLGRRINHLQALDLAAPPAALQGQPA</sequence>
<dbReference type="Proteomes" id="UP001172778">
    <property type="component" value="Unassembled WGS sequence"/>
</dbReference>
<dbReference type="RefSeq" id="WP_284102362.1">
    <property type="nucleotide sequence ID" value="NZ_JARRAF010000030.1"/>
</dbReference>
<keyword evidence="3" id="KW-1185">Reference proteome</keyword>
<evidence type="ECO:0000259" key="1">
    <source>
        <dbReference type="Pfam" id="PF08346"/>
    </source>
</evidence>
<organism evidence="2 3">
    <name type="scientific">Parachitinimonas caeni</name>
    <dbReference type="NCBI Taxonomy" id="3031301"/>
    <lineage>
        <taxon>Bacteria</taxon>
        <taxon>Pseudomonadati</taxon>
        <taxon>Pseudomonadota</taxon>
        <taxon>Betaproteobacteria</taxon>
        <taxon>Neisseriales</taxon>
        <taxon>Chitinibacteraceae</taxon>
        <taxon>Parachitinimonas</taxon>
    </lineage>
</organism>
<evidence type="ECO:0000313" key="3">
    <source>
        <dbReference type="Proteomes" id="UP001172778"/>
    </source>
</evidence>
<dbReference type="PANTHER" id="PTHR36180:SF1">
    <property type="entry name" value="ANTA_ANTB ANTIREPRESSOR DOMAIN-CONTAINING PROTEIN"/>
    <property type="match status" value="1"/>
</dbReference>
<dbReference type="PANTHER" id="PTHR36180">
    <property type="entry name" value="DNA-BINDING PROTEIN-RELATED-RELATED"/>
    <property type="match status" value="1"/>
</dbReference>
<dbReference type="EMBL" id="JARRAF010000030">
    <property type="protein sequence ID" value="MDK2126047.1"/>
    <property type="molecule type" value="Genomic_DNA"/>
</dbReference>
<comment type="caution">
    <text evidence="2">The sequence shown here is derived from an EMBL/GenBank/DDBJ whole genome shotgun (WGS) entry which is preliminary data.</text>
</comment>
<feature type="domain" description="AntA/AntB antirepressor" evidence="1">
    <location>
        <begin position="20"/>
        <end position="88"/>
    </location>
</feature>
<accession>A0ABT7E155</accession>
<proteinExistence type="predicted"/>
<protein>
    <submittedName>
        <fullName evidence="2">AntA/AntB antirepressor family protein</fullName>
    </submittedName>
</protein>
<name>A0ABT7E155_9NEIS</name>
<dbReference type="Pfam" id="PF08346">
    <property type="entry name" value="AntA"/>
    <property type="match status" value="1"/>
</dbReference>
<gene>
    <name evidence="2" type="ORF">PZA18_18550</name>
</gene>
<evidence type="ECO:0000313" key="2">
    <source>
        <dbReference type="EMBL" id="MDK2126047.1"/>
    </source>
</evidence>